<gene>
    <name evidence="2" type="ORF">AVDCRST_MAG40-935</name>
</gene>
<protein>
    <submittedName>
        <fullName evidence="2">Uncharacterized protein</fullName>
    </submittedName>
</protein>
<accession>A0A6J4KNG0</accession>
<feature type="compositionally biased region" description="Basic and acidic residues" evidence="1">
    <location>
        <begin position="53"/>
        <end position="66"/>
    </location>
</feature>
<evidence type="ECO:0000313" key="2">
    <source>
        <dbReference type="EMBL" id="CAA9310386.1"/>
    </source>
</evidence>
<feature type="compositionally biased region" description="Low complexity" evidence="1">
    <location>
        <begin position="19"/>
        <end position="33"/>
    </location>
</feature>
<feature type="compositionally biased region" description="Basic and acidic residues" evidence="1">
    <location>
        <begin position="38"/>
        <end position="47"/>
    </location>
</feature>
<feature type="non-terminal residue" evidence="2">
    <location>
        <position position="1"/>
    </location>
</feature>
<name>A0A6J4KNG0_9BACT</name>
<sequence>DVHPADCRRCRDRARRGRALPGALPQDGAGAPPRAAPHARDLVPRRERSPRRGGRDPELLRPDHRGARLPRARRGRAARGVRPGARGRERRRGDHRQHARLRPPSRHRRRVAHRRADGRGARERRAARVPRRARRNGRAGAERDAGV</sequence>
<feature type="compositionally biased region" description="Basic residues" evidence="1">
    <location>
        <begin position="67"/>
        <end position="79"/>
    </location>
</feature>
<feature type="compositionally biased region" description="Basic residues" evidence="1">
    <location>
        <begin position="127"/>
        <end position="137"/>
    </location>
</feature>
<feature type="compositionally biased region" description="Basic and acidic residues" evidence="1">
    <location>
        <begin position="114"/>
        <end position="126"/>
    </location>
</feature>
<organism evidence="2">
    <name type="scientific">uncultured Gemmatimonadaceae bacterium</name>
    <dbReference type="NCBI Taxonomy" id="246130"/>
    <lineage>
        <taxon>Bacteria</taxon>
        <taxon>Pseudomonadati</taxon>
        <taxon>Gemmatimonadota</taxon>
        <taxon>Gemmatimonadia</taxon>
        <taxon>Gemmatimonadales</taxon>
        <taxon>Gemmatimonadaceae</taxon>
        <taxon>environmental samples</taxon>
    </lineage>
</organism>
<feature type="non-terminal residue" evidence="2">
    <location>
        <position position="147"/>
    </location>
</feature>
<proteinExistence type="predicted"/>
<feature type="compositionally biased region" description="Basic residues" evidence="1">
    <location>
        <begin position="88"/>
        <end position="113"/>
    </location>
</feature>
<feature type="region of interest" description="Disordered" evidence="1">
    <location>
        <begin position="1"/>
        <end position="147"/>
    </location>
</feature>
<reference evidence="2" key="1">
    <citation type="submission" date="2020-02" db="EMBL/GenBank/DDBJ databases">
        <authorList>
            <person name="Meier V. D."/>
        </authorList>
    </citation>
    <scope>NUCLEOTIDE SEQUENCE</scope>
    <source>
        <strain evidence="2">AVDCRST_MAG40</strain>
    </source>
</reference>
<dbReference type="EMBL" id="CADCTX010000269">
    <property type="protein sequence ID" value="CAA9310386.1"/>
    <property type="molecule type" value="Genomic_DNA"/>
</dbReference>
<dbReference type="AlphaFoldDB" id="A0A6J4KNG0"/>
<evidence type="ECO:0000256" key="1">
    <source>
        <dbReference type="SAM" id="MobiDB-lite"/>
    </source>
</evidence>